<keyword evidence="1" id="KW-0378">Hydrolase</keyword>
<evidence type="ECO:0000313" key="1">
    <source>
        <dbReference type="EMBL" id="SUP78075.1"/>
    </source>
</evidence>
<dbReference type="InterPro" id="IPR035959">
    <property type="entry name" value="RutC-like_sf"/>
</dbReference>
<dbReference type="RefSeq" id="WP_004706970.1">
    <property type="nucleotide sequence ID" value="NZ_CABMMH010000006.1"/>
</dbReference>
<dbReference type="OrthoDB" id="583118at2"/>
<dbReference type="AlphaFoldDB" id="A0A380PWV6"/>
<proteinExistence type="predicted"/>
<dbReference type="Pfam" id="PF01042">
    <property type="entry name" value="Ribonuc_L-PSP"/>
    <property type="match status" value="1"/>
</dbReference>
<dbReference type="CDD" id="cd00448">
    <property type="entry name" value="YjgF_YER057c_UK114_family"/>
    <property type="match status" value="1"/>
</dbReference>
<dbReference type="GeneID" id="57904790"/>
<dbReference type="InterPro" id="IPR006175">
    <property type="entry name" value="YjgF/YER057c/UK114"/>
</dbReference>
<dbReference type="GO" id="GO:0050540">
    <property type="term" value="F:2-aminomuconate deaminase activity"/>
    <property type="evidence" value="ECO:0007669"/>
    <property type="project" value="UniProtKB-EC"/>
</dbReference>
<dbReference type="EC" id="3.5.99.5" evidence="1"/>
<dbReference type="Gene3D" id="3.30.1330.40">
    <property type="entry name" value="RutC-like"/>
    <property type="match status" value="1"/>
</dbReference>
<accession>A0A380PWV6</accession>
<dbReference type="EMBL" id="UHJA01000001">
    <property type="protein sequence ID" value="SUP78075.1"/>
    <property type="molecule type" value="Genomic_DNA"/>
</dbReference>
<dbReference type="Proteomes" id="UP000254835">
    <property type="component" value="Unassembled WGS sequence"/>
</dbReference>
<gene>
    <name evidence="1" type="primary">amnD</name>
    <name evidence="1" type="ORF">NCTC11470_03178</name>
</gene>
<reference evidence="1 2" key="1">
    <citation type="submission" date="2018-06" db="EMBL/GenBank/DDBJ databases">
        <authorList>
            <consortium name="Pathogen Informatics"/>
            <person name="Doyle S."/>
        </authorList>
    </citation>
    <scope>NUCLEOTIDE SEQUENCE [LARGE SCALE GENOMIC DNA]</scope>
    <source>
        <strain evidence="1 2">NCTC11470</strain>
    </source>
</reference>
<organism evidence="1 2">
    <name type="scientific">Yersinia frederiksenii</name>
    <dbReference type="NCBI Taxonomy" id="29484"/>
    <lineage>
        <taxon>Bacteria</taxon>
        <taxon>Pseudomonadati</taxon>
        <taxon>Pseudomonadota</taxon>
        <taxon>Gammaproteobacteria</taxon>
        <taxon>Enterobacterales</taxon>
        <taxon>Yersiniaceae</taxon>
        <taxon>Yersinia</taxon>
    </lineage>
</organism>
<sequence length="119" mass="13657">MITRMKTHCKDDTCPSCVVAGGFIFLAHHSGGHEKVDIEFQIRASLNALRKTLRSVNAELEDMVQLNLYLRNRADFDKARNVFPEYFTEQQYPVRTTLFTDFVNESCLCMLDGVAFKSE</sequence>
<protein>
    <submittedName>
        <fullName evidence="1">2-aminomuconate deaminase</fullName>
        <ecNumber evidence="1">3.5.99.5</ecNumber>
    </submittedName>
</protein>
<evidence type="ECO:0000313" key="2">
    <source>
        <dbReference type="Proteomes" id="UP000254835"/>
    </source>
</evidence>
<name>A0A380PWV6_YERFR</name>
<dbReference type="SUPFAM" id="SSF55298">
    <property type="entry name" value="YjgF-like"/>
    <property type="match status" value="1"/>
</dbReference>